<reference evidence="5" key="1">
    <citation type="submission" date="2018-05" db="EMBL/GenBank/DDBJ databases">
        <authorList>
            <person name="Li X."/>
        </authorList>
    </citation>
    <scope>NUCLEOTIDE SEQUENCE [LARGE SCALE GENOMIC DNA]</scope>
    <source>
        <strain evidence="5">HKS-05</strain>
    </source>
</reference>
<dbReference type="OrthoDB" id="241638at2"/>
<feature type="domain" description="SMP-30/Gluconolactonase/LRE-like region" evidence="3">
    <location>
        <begin position="72"/>
        <end position="332"/>
    </location>
</feature>
<dbReference type="Gene3D" id="2.120.10.30">
    <property type="entry name" value="TolB, C-terminal domain"/>
    <property type="match status" value="1"/>
</dbReference>
<evidence type="ECO:0000313" key="5">
    <source>
        <dbReference type="Proteomes" id="UP000249842"/>
    </source>
</evidence>
<proteinExistence type="predicted"/>
<feature type="signal peptide" evidence="2">
    <location>
        <begin position="1"/>
        <end position="32"/>
    </location>
</feature>
<keyword evidence="5" id="KW-1185">Reference proteome</keyword>
<comment type="caution">
    <text evidence="4">The sequence shown here is derived from an EMBL/GenBank/DDBJ whole genome shotgun (WGS) entry which is preliminary data.</text>
</comment>
<dbReference type="EMBL" id="QFYP01000001">
    <property type="protein sequence ID" value="RAK60569.1"/>
    <property type="molecule type" value="Genomic_DNA"/>
</dbReference>
<protein>
    <submittedName>
        <fullName evidence="4">SMP-30/gluconolactonase/LRE family protein</fullName>
    </submittedName>
</protein>
<dbReference type="SUPFAM" id="SSF63829">
    <property type="entry name" value="Calcium-dependent phosphotriesterase"/>
    <property type="match status" value="1"/>
</dbReference>
<sequence>MDDQRVQTLKALKLGSMLAALAVCGPLTTAQAADAPAASAKTEVGVLRLDPALDKVIAPGARIEKVATGFGFAEGPMWREGRLWFSDLTGNKMVAVSPNGKVEVLIDHAGGLAQIPPNGSPFKGSNAMVTDKDGTVLMNQHGARRIVRLDSKLHMTPFLERYDGKRLNSPNDLVFASDGALWITDPPYGLDGQDKDPAKEVPFNGVYRYANGKLTAVITDIPRPNGIGFSPDGKTLYISNSEPKMFVRAYDVAPGGKVSNPRTFIEYPEPNPVDVPDGLKVDSAGNVWTSGPGGIRIISPQGKVLGQIKLPEKAAANLAWADDGHTAYICSAESIYRLKLATPGKMPLYTR</sequence>
<keyword evidence="2" id="KW-0732">Signal</keyword>
<dbReference type="Proteomes" id="UP000249842">
    <property type="component" value="Unassembled WGS sequence"/>
</dbReference>
<dbReference type="PANTHER" id="PTHR47572:SF4">
    <property type="entry name" value="LACTONASE DRP35"/>
    <property type="match status" value="1"/>
</dbReference>
<gene>
    <name evidence="4" type="ORF">DJ021_12520</name>
</gene>
<keyword evidence="1" id="KW-0378">Hydrolase</keyword>
<dbReference type="AlphaFoldDB" id="A0A328B0Z1"/>
<accession>A0A328B0Z1</accession>
<evidence type="ECO:0000256" key="1">
    <source>
        <dbReference type="ARBA" id="ARBA00022801"/>
    </source>
</evidence>
<name>A0A328B0Z1_9CAUL</name>
<dbReference type="InterPro" id="IPR051262">
    <property type="entry name" value="SMP-30/CGR1_Lactonase"/>
</dbReference>
<dbReference type="InterPro" id="IPR013658">
    <property type="entry name" value="SGL"/>
</dbReference>
<feature type="chain" id="PRO_5016234914" evidence="2">
    <location>
        <begin position="33"/>
        <end position="351"/>
    </location>
</feature>
<evidence type="ECO:0000256" key="2">
    <source>
        <dbReference type="SAM" id="SignalP"/>
    </source>
</evidence>
<organism evidence="4 5">
    <name type="scientific">Phenylobacterium hankyongense</name>
    <dbReference type="NCBI Taxonomy" id="1813876"/>
    <lineage>
        <taxon>Bacteria</taxon>
        <taxon>Pseudomonadati</taxon>
        <taxon>Pseudomonadota</taxon>
        <taxon>Alphaproteobacteria</taxon>
        <taxon>Caulobacterales</taxon>
        <taxon>Caulobacteraceae</taxon>
        <taxon>Phenylobacterium</taxon>
    </lineage>
</organism>
<dbReference type="Pfam" id="PF08450">
    <property type="entry name" value="SGL"/>
    <property type="match status" value="1"/>
</dbReference>
<dbReference type="GO" id="GO:0016787">
    <property type="term" value="F:hydrolase activity"/>
    <property type="evidence" value="ECO:0007669"/>
    <property type="project" value="UniProtKB-KW"/>
</dbReference>
<dbReference type="PANTHER" id="PTHR47572">
    <property type="entry name" value="LIPOPROTEIN-RELATED"/>
    <property type="match status" value="1"/>
</dbReference>
<dbReference type="InterPro" id="IPR011042">
    <property type="entry name" value="6-blade_b-propeller_TolB-like"/>
</dbReference>
<evidence type="ECO:0000313" key="4">
    <source>
        <dbReference type="EMBL" id="RAK60569.1"/>
    </source>
</evidence>
<evidence type="ECO:0000259" key="3">
    <source>
        <dbReference type="Pfam" id="PF08450"/>
    </source>
</evidence>